<feature type="domain" description="Glycosyltransferase 2-like" evidence="5">
    <location>
        <begin position="3"/>
        <end position="79"/>
    </location>
</feature>
<reference evidence="6 7" key="1">
    <citation type="submission" date="2019-06" db="EMBL/GenBank/DDBJ databases">
        <title>Sequencing the genomes of 1000 actinobacteria strains.</title>
        <authorList>
            <person name="Klenk H.-P."/>
        </authorList>
    </citation>
    <scope>NUCLEOTIDE SEQUENCE [LARGE SCALE GENOMIC DNA]</scope>
    <source>
        <strain evidence="6 7">DSM 21776</strain>
    </source>
</reference>
<dbReference type="InterPro" id="IPR001173">
    <property type="entry name" value="Glyco_trans_2-like"/>
</dbReference>
<dbReference type="Pfam" id="PF00535">
    <property type="entry name" value="Glycos_transf_2"/>
    <property type="match status" value="1"/>
</dbReference>
<keyword evidence="4 6" id="KW-0808">Transferase</keyword>
<accession>A0A543PXL1</accession>
<dbReference type="SUPFAM" id="SSF53448">
    <property type="entry name" value="Nucleotide-diphospho-sugar transferases"/>
    <property type="match status" value="1"/>
</dbReference>
<comment type="similarity">
    <text evidence="2">Belongs to the glycosyltransferase 2 family.</text>
</comment>
<dbReference type="InterPro" id="IPR029044">
    <property type="entry name" value="Nucleotide-diphossugar_trans"/>
</dbReference>
<dbReference type="Proteomes" id="UP000320085">
    <property type="component" value="Unassembled WGS sequence"/>
</dbReference>
<dbReference type="EMBL" id="VFQF01000001">
    <property type="protein sequence ID" value="TQN48818.1"/>
    <property type="molecule type" value="Genomic_DNA"/>
</dbReference>
<organism evidence="6 7">
    <name type="scientific">Humibacillus xanthopallidus</name>
    <dbReference type="NCBI Taxonomy" id="412689"/>
    <lineage>
        <taxon>Bacteria</taxon>
        <taxon>Bacillati</taxon>
        <taxon>Actinomycetota</taxon>
        <taxon>Actinomycetes</taxon>
        <taxon>Micrococcales</taxon>
        <taxon>Intrasporangiaceae</taxon>
        <taxon>Humibacillus</taxon>
    </lineage>
</organism>
<evidence type="ECO:0000256" key="1">
    <source>
        <dbReference type="ARBA" id="ARBA00004776"/>
    </source>
</evidence>
<dbReference type="PANTHER" id="PTHR43179:SF12">
    <property type="entry name" value="GALACTOFURANOSYLTRANSFERASE GLFT2"/>
    <property type="match status" value="1"/>
</dbReference>
<evidence type="ECO:0000259" key="5">
    <source>
        <dbReference type="Pfam" id="PF00535"/>
    </source>
</evidence>
<comment type="pathway">
    <text evidence="1">Cell wall biogenesis; cell wall polysaccharide biosynthesis.</text>
</comment>
<proteinExistence type="inferred from homology"/>
<keyword evidence="3" id="KW-0328">Glycosyltransferase</keyword>
<evidence type="ECO:0000256" key="4">
    <source>
        <dbReference type="ARBA" id="ARBA00022679"/>
    </source>
</evidence>
<protein>
    <submittedName>
        <fullName evidence="6">Glycosyl transferase family 2</fullName>
    </submittedName>
</protein>
<evidence type="ECO:0000256" key="2">
    <source>
        <dbReference type="ARBA" id="ARBA00006739"/>
    </source>
</evidence>
<name>A0A543PXL1_9MICO</name>
<dbReference type="AlphaFoldDB" id="A0A543PXL1"/>
<evidence type="ECO:0000313" key="7">
    <source>
        <dbReference type="Proteomes" id="UP000320085"/>
    </source>
</evidence>
<dbReference type="Gene3D" id="3.90.550.10">
    <property type="entry name" value="Spore Coat Polysaccharide Biosynthesis Protein SpsA, Chain A"/>
    <property type="match status" value="1"/>
</dbReference>
<dbReference type="GO" id="GO:0016757">
    <property type="term" value="F:glycosyltransferase activity"/>
    <property type="evidence" value="ECO:0007669"/>
    <property type="project" value="UniProtKB-KW"/>
</dbReference>
<evidence type="ECO:0000313" key="6">
    <source>
        <dbReference type="EMBL" id="TQN48818.1"/>
    </source>
</evidence>
<dbReference type="PANTHER" id="PTHR43179">
    <property type="entry name" value="RHAMNOSYLTRANSFERASE WBBL"/>
    <property type="match status" value="1"/>
</dbReference>
<gene>
    <name evidence="6" type="ORF">FHX52_1971</name>
</gene>
<sequence>MSLAKIAGQSRPVDHLLVVDNGSDASARGAAEAVGAFYLDAGDNRGPAGGIALGMRHILERAQDDDWLVLFDDDDPPRTSEMLDRLWRFGQQQHLLDAQTAAVGLVGARYDFRRGVTRRVADEDLSGPVLVNYIGGGQLPLFRCDALRKAGVFDERLFFGFDDLEHGLRLGHAGYSLYVEGSWWLEERMFHQRTGQDAARPRTVKDVAPWRRYYSVRNAVLIARRYCGTLTAVAVGLVGAVKGGASTARGGGRISEWFLPARGAVHGLIGLYGRRVDPGQNRKRHHDGSPQ</sequence>
<comment type="caution">
    <text evidence="6">The sequence shown here is derived from an EMBL/GenBank/DDBJ whole genome shotgun (WGS) entry which is preliminary data.</text>
</comment>
<evidence type="ECO:0000256" key="3">
    <source>
        <dbReference type="ARBA" id="ARBA00022676"/>
    </source>
</evidence>